<sequence length="260" mass="29298">MTDQVSDGSSESHPGPNEFLFKQTADCIVEGYIEDGDPIVTRVNDAFEEVFGYTESEIRGQNLNDFVAPDGKRAEAEAVDREVRNGNIGPKEVTRQTVDGPRDFLLRAASGDKEYHYAIYTDITERKEYERALESERARLDEFASFVSHDLRNPLNVAQLRLELIRQEHDSEHVDAVDRALSRIDTLIEDLLTLAREGKRVSETEPVDLATLSSLCWKNVATGAAQLETELDCSIRADRSRLRQLVENLIRTRSNTPATT</sequence>
<dbReference type="SUPFAM" id="SSF47384">
    <property type="entry name" value="Homodimeric domain of signal transducing histidine kinase"/>
    <property type="match status" value="1"/>
</dbReference>
<dbReference type="InterPro" id="IPR035965">
    <property type="entry name" value="PAS-like_dom_sf"/>
</dbReference>
<dbReference type="SMART" id="SM00388">
    <property type="entry name" value="HisKA"/>
    <property type="match status" value="1"/>
</dbReference>
<dbReference type="InterPro" id="IPR003661">
    <property type="entry name" value="HisK_dim/P_dom"/>
</dbReference>
<dbReference type="EMBL" id="JBHSZI010000001">
    <property type="protein sequence ID" value="MFC7057834.1"/>
    <property type="molecule type" value="Genomic_DNA"/>
</dbReference>
<dbReference type="CDD" id="cd00082">
    <property type="entry name" value="HisKA"/>
    <property type="match status" value="1"/>
</dbReference>
<dbReference type="InterPro" id="IPR000014">
    <property type="entry name" value="PAS"/>
</dbReference>
<organism evidence="7 8">
    <name type="scientific">Halovenus salina</name>
    <dbReference type="NCBI Taxonomy" id="1510225"/>
    <lineage>
        <taxon>Archaea</taxon>
        <taxon>Methanobacteriati</taxon>
        <taxon>Methanobacteriota</taxon>
        <taxon>Stenosarchaea group</taxon>
        <taxon>Halobacteria</taxon>
        <taxon>Halobacteriales</taxon>
        <taxon>Haloarculaceae</taxon>
        <taxon>Halovenus</taxon>
    </lineage>
</organism>
<keyword evidence="8" id="KW-1185">Reference proteome</keyword>
<dbReference type="PROSITE" id="PS50112">
    <property type="entry name" value="PAS"/>
    <property type="match status" value="1"/>
</dbReference>
<reference evidence="7 8" key="1">
    <citation type="journal article" date="2019" name="Int. J. Syst. Evol. Microbiol.">
        <title>The Global Catalogue of Microorganisms (GCM) 10K type strain sequencing project: providing services to taxonomists for standard genome sequencing and annotation.</title>
        <authorList>
            <consortium name="The Broad Institute Genomics Platform"/>
            <consortium name="The Broad Institute Genome Sequencing Center for Infectious Disease"/>
            <person name="Wu L."/>
            <person name="Ma J."/>
        </authorList>
    </citation>
    <scope>NUCLEOTIDE SEQUENCE [LARGE SCALE GENOMIC DNA]</scope>
    <source>
        <strain evidence="7 8">JCM 30072</strain>
    </source>
</reference>
<accession>A0ABD5W2K3</accession>
<dbReference type="Pfam" id="PF13426">
    <property type="entry name" value="PAS_9"/>
    <property type="match status" value="1"/>
</dbReference>
<dbReference type="GO" id="GO:0004673">
    <property type="term" value="F:protein histidine kinase activity"/>
    <property type="evidence" value="ECO:0007669"/>
    <property type="project" value="UniProtKB-EC"/>
</dbReference>
<dbReference type="NCBIfam" id="TIGR00229">
    <property type="entry name" value="sensory_box"/>
    <property type="match status" value="1"/>
</dbReference>
<protein>
    <recommendedName>
        <fullName evidence="2">histidine kinase</fullName>
        <ecNumber evidence="2">2.7.13.3</ecNumber>
    </recommendedName>
</protein>
<evidence type="ECO:0000259" key="6">
    <source>
        <dbReference type="PROSITE" id="PS50112"/>
    </source>
</evidence>
<comment type="caution">
    <text evidence="7">The sequence shown here is derived from an EMBL/GenBank/DDBJ whole genome shotgun (WGS) entry which is preliminary data.</text>
</comment>
<dbReference type="PANTHER" id="PTHR43711:SF1">
    <property type="entry name" value="HISTIDINE KINASE 1"/>
    <property type="match status" value="1"/>
</dbReference>
<evidence type="ECO:0000256" key="2">
    <source>
        <dbReference type="ARBA" id="ARBA00012438"/>
    </source>
</evidence>
<feature type="domain" description="PAS" evidence="6">
    <location>
        <begin position="32"/>
        <end position="86"/>
    </location>
</feature>
<evidence type="ECO:0000313" key="8">
    <source>
        <dbReference type="Proteomes" id="UP001596445"/>
    </source>
</evidence>
<name>A0ABD5W2K3_9EURY</name>
<dbReference type="PANTHER" id="PTHR43711">
    <property type="entry name" value="TWO-COMPONENT HISTIDINE KINASE"/>
    <property type="match status" value="1"/>
</dbReference>
<evidence type="ECO:0000256" key="4">
    <source>
        <dbReference type="ARBA" id="ARBA00022777"/>
    </source>
</evidence>
<gene>
    <name evidence="7" type="ORF">ACFQQG_06195</name>
</gene>
<dbReference type="CDD" id="cd00130">
    <property type="entry name" value="PAS"/>
    <property type="match status" value="1"/>
</dbReference>
<dbReference type="Gene3D" id="3.30.450.20">
    <property type="entry name" value="PAS domain"/>
    <property type="match status" value="1"/>
</dbReference>
<evidence type="ECO:0000313" key="7">
    <source>
        <dbReference type="EMBL" id="MFC7057834.1"/>
    </source>
</evidence>
<dbReference type="InterPro" id="IPR036097">
    <property type="entry name" value="HisK_dim/P_sf"/>
</dbReference>
<evidence type="ECO:0000256" key="1">
    <source>
        <dbReference type="ARBA" id="ARBA00000085"/>
    </source>
</evidence>
<evidence type="ECO:0000256" key="5">
    <source>
        <dbReference type="ARBA" id="ARBA00023012"/>
    </source>
</evidence>
<dbReference type="GO" id="GO:0000160">
    <property type="term" value="P:phosphorelay signal transduction system"/>
    <property type="evidence" value="ECO:0007669"/>
    <property type="project" value="UniProtKB-KW"/>
</dbReference>
<proteinExistence type="predicted"/>
<dbReference type="Gene3D" id="1.10.287.130">
    <property type="match status" value="1"/>
</dbReference>
<dbReference type="EC" id="2.7.13.3" evidence="2"/>
<evidence type="ECO:0000256" key="3">
    <source>
        <dbReference type="ARBA" id="ARBA00022679"/>
    </source>
</evidence>
<dbReference type="AlphaFoldDB" id="A0ABD5W2K3"/>
<keyword evidence="3" id="KW-0808">Transferase</keyword>
<keyword evidence="5" id="KW-0902">Two-component regulatory system</keyword>
<dbReference type="SUPFAM" id="SSF55785">
    <property type="entry name" value="PYP-like sensor domain (PAS domain)"/>
    <property type="match status" value="1"/>
</dbReference>
<dbReference type="RefSeq" id="WP_382184623.1">
    <property type="nucleotide sequence ID" value="NZ_JBHSZI010000001.1"/>
</dbReference>
<dbReference type="Proteomes" id="UP001596445">
    <property type="component" value="Unassembled WGS sequence"/>
</dbReference>
<dbReference type="InterPro" id="IPR050736">
    <property type="entry name" value="Sensor_HK_Regulatory"/>
</dbReference>
<keyword evidence="4 7" id="KW-0418">Kinase</keyword>
<dbReference type="Pfam" id="PF00512">
    <property type="entry name" value="HisKA"/>
    <property type="match status" value="1"/>
</dbReference>
<comment type="catalytic activity">
    <reaction evidence="1">
        <text>ATP + protein L-histidine = ADP + protein N-phospho-L-histidine.</text>
        <dbReference type="EC" id="2.7.13.3"/>
    </reaction>
</comment>